<evidence type="ECO:0000259" key="2">
    <source>
        <dbReference type="Pfam" id="PF22855"/>
    </source>
</evidence>
<evidence type="ECO:0000313" key="4">
    <source>
        <dbReference type="Proteomes" id="UP000050525"/>
    </source>
</evidence>
<feature type="compositionally biased region" description="Basic and acidic residues" evidence="1">
    <location>
        <begin position="169"/>
        <end position="199"/>
    </location>
</feature>
<feature type="compositionally biased region" description="Basic and acidic residues" evidence="1">
    <location>
        <begin position="14"/>
        <end position="23"/>
    </location>
</feature>
<reference evidence="3 4" key="1">
    <citation type="journal article" date="2012" name="Genome Biol.">
        <title>Sequencing three crocodilian genomes to illuminate the evolution of archosaurs and amniotes.</title>
        <authorList>
            <person name="St John J.A."/>
            <person name="Braun E.L."/>
            <person name="Isberg S.R."/>
            <person name="Miles L.G."/>
            <person name="Chong A.Y."/>
            <person name="Gongora J."/>
            <person name="Dalzell P."/>
            <person name="Moran C."/>
            <person name="Bed'hom B."/>
            <person name="Abzhanov A."/>
            <person name="Burgess S.C."/>
            <person name="Cooksey A.M."/>
            <person name="Castoe T.A."/>
            <person name="Crawford N.G."/>
            <person name="Densmore L.D."/>
            <person name="Drew J.C."/>
            <person name="Edwards S.V."/>
            <person name="Faircloth B.C."/>
            <person name="Fujita M.K."/>
            <person name="Greenwold M.J."/>
            <person name="Hoffmann F.G."/>
            <person name="Howard J.M."/>
            <person name="Iguchi T."/>
            <person name="Janes D.E."/>
            <person name="Khan S.Y."/>
            <person name="Kohno S."/>
            <person name="de Koning A.J."/>
            <person name="Lance S.L."/>
            <person name="McCarthy F.M."/>
            <person name="McCormack J.E."/>
            <person name="Merchant M.E."/>
            <person name="Peterson D.G."/>
            <person name="Pollock D.D."/>
            <person name="Pourmand N."/>
            <person name="Raney B.J."/>
            <person name="Roessler K.A."/>
            <person name="Sanford J.R."/>
            <person name="Sawyer R.H."/>
            <person name="Schmidt C.J."/>
            <person name="Triplett E.W."/>
            <person name="Tuberville T.D."/>
            <person name="Venegas-Anaya M."/>
            <person name="Howard J.T."/>
            <person name="Jarvis E.D."/>
            <person name="Guillette L.J.Jr."/>
            <person name="Glenn T.C."/>
            <person name="Green R.E."/>
            <person name="Ray D.A."/>
        </authorList>
    </citation>
    <scope>NUCLEOTIDE SEQUENCE [LARGE SCALE GENOMIC DNA]</scope>
    <source>
        <strain evidence="3">KSC_2009_1</strain>
    </source>
</reference>
<accession>A0A151NU95</accession>
<feature type="compositionally biased region" description="Polar residues" evidence="1">
    <location>
        <begin position="1"/>
        <end position="13"/>
    </location>
</feature>
<sequence length="262" mass="28750">MPSNGTIDTSSPSPDREAPDAHKPAPASRAQVVDGSTEEDCSQKTRSEEKTRAGGVGAGRKGEEEPEENQSKEEKQEPGTPMRKAGRPGRKRKHTPVESSEASKDTASVPKCHPPCQEAGSTEQVPNGDAETDGDSGTTPKGRQQPAEDETDSLADGEPGRALENGRCTPKDGLDPQADEGKEEKEENTYETMKMEGSRGRLRGGLGWESSLRQRPMPRHTFQAGDPYYISKRKRDEWLARWKRETDNPPASQLHKSRVSYQ</sequence>
<gene>
    <name evidence="3" type="ORF">Y1Q_0019919</name>
</gene>
<dbReference type="Pfam" id="PF22855">
    <property type="entry name" value="DNM3A_N"/>
    <property type="match status" value="1"/>
</dbReference>
<name>A0A151NU95_ALLMI</name>
<feature type="compositionally biased region" description="Basic residues" evidence="1">
    <location>
        <begin position="84"/>
        <end position="94"/>
    </location>
</feature>
<dbReference type="STRING" id="8496.A0A151NU95"/>
<dbReference type="Proteomes" id="UP000050525">
    <property type="component" value="Unassembled WGS sequence"/>
</dbReference>
<feature type="compositionally biased region" description="Basic and acidic residues" evidence="1">
    <location>
        <begin position="41"/>
        <end position="52"/>
    </location>
</feature>
<dbReference type="InterPro" id="IPR054724">
    <property type="entry name" value="DNM3A_N"/>
</dbReference>
<evidence type="ECO:0000256" key="1">
    <source>
        <dbReference type="SAM" id="MobiDB-lite"/>
    </source>
</evidence>
<protein>
    <submittedName>
        <fullName evidence="3">DNA (Cytosine-5)-methyltransferase 3A-like</fullName>
    </submittedName>
</protein>
<comment type="caution">
    <text evidence="3">The sequence shown here is derived from an EMBL/GenBank/DDBJ whole genome shotgun (WGS) entry which is preliminary data.</text>
</comment>
<dbReference type="EMBL" id="AKHW03002059">
    <property type="protein sequence ID" value="KYO40230.1"/>
    <property type="molecule type" value="Genomic_DNA"/>
</dbReference>
<dbReference type="AlphaFoldDB" id="A0A151NU95"/>
<dbReference type="GO" id="GO:0008168">
    <property type="term" value="F:methyltransferase activity"/>
    <property type="evidence" value="ECO:0007669"/>
    <property type="project" value="UniProtKB-KW"/>
</dbReference>
<organism evidence="3 4">
    <name type="scientific">Alligator mississippiensis</name>
    <name type="common">American alligator</name>
    <dbReference type="NCBI Taxonomy" id="8496"/>
    <lineage>
        <taxon>Eukaryota</taxon>
        <taxon>Metazoa</taxon>
        <taxon>Chordata</taxon>
        <taxon>Craniata</taxon>
        <taxon>Vertebrata</taxon>
        <taxon>Euteleostomi</taxon>
        <taxon>Archelosauria</taxon>
        <taxon>Archosauria</taxon>
        <taxon>Crocodylia</taxon>
        <taxon>Alligatoridae</taxon>
        <taxon>Alligatorinae</taxon>
        <taxon>Alligator</taxon>
    </lineage>
</organism>
<evidence type="ECO:0000313" key="3">
    <source>
        <dbReference type="EMBL" id="KYO40230.1"/>
    </source>
</evidence>
<keyword evidence="4" id="KW-1185">Reference proteome</keyword>
<dbReference type="GO" id="GO:0032259">
    <property type="term" value="P:methylation"/>
    <property type="evidence" value="ECO:0007669"/>
    <property type="project" value="UniProtKB-KW"/>
</dbReference>
<proteinExistence type="predicted"/>
<feature type="region of interest" description="Disordered" evidence="1">
    <location>
        <begin position="1"/>
        <end position="224"/>
    </location>
</feature>
<feature type="domain" description="DNA (cytosine-5)-methyltransferase N-terminal" evidence="2">
    <location>
        <begin position="59"/>
        <end position="247"/>
    </location>
</feature>